<evidence type="ECO:0000313" key="2">
    <source>
        <dbReference type="WBParaSite" id="nRc.2.0.1.t41703-RA"/>
    </source>
</evidence>
<dbReference type="AlphaFoldDB" id="A0A915KSF2"/>
<dbReference type="WBParaSite" id="nRc.2.0.1.t41703-RA">
    <property type="protein sequence ID" value="nRc.2.0.1.t41703-RA"/>
    <property type="gene ID" value="nRc.2.0.1.g41703"/>
</dbReference>
<protein>
    <submittedName>
        <fullName evidence="2">Uncharacterized protein</fullName>
    </submittedName>
</protein>
<organism evidence="1 2">
    <name type="scientific">Romanomermis culicivorax</name>
    <name type="common">Nematode worm</name>
    <dbReference type="NCBI Taxonomy" id="13658"/>
    <lineage>
        <taxon>Eukaryota</taxon>
        <taxon>Metazoa</taxon>
        <taxon>Ecdysozoa</taxon>
        <taxon>Nematoda</taxon>
        <taxon>Enoplea</taxon>
        <taxon>Dorylaimia</taxon>
        <taxon>Mermithida</taxon>
        <taxon>Mermithoidea</taxon>
        <taxon>Mermithidae</taxon>
        <taxon>Romanomermis</taxon>
    </lineage>
</organism>
<keyword evidence="1" id="KW-1185">Reference proteome</keyword>
<evidence type="ECO:0000313" key="1">
    <source>
        <dbReference type="Proteomes" id="UP000887565"/>
    </source>
</evidence>
<dbReference type="Proteomes" id="UP000887565">
    <property type="component" value="Unplaced"/>
</dbReference>
<name>A0A915KSF2_ROMCU</name>
<proteinExistence type="predicted"/>
<reference evidence="2" key="1">
    <citation type="submission" date="2022-11" db="UniProtKB">
        <authorList>
            <consortium name="WormBaseParasite"/>
        </authorList>
    </citation>
    <scope>IDENTIFICATION</scope>
</reference>
<accession>A0A915KSF2</accession>
<sequence length="126" mass="14542">MTQQGRIFVFFAFRIQRLFNDDGRRRSVIGRKIFLLSLIKAGGTAFLIAESVTVEKMSSYMLIITLTHQHIMDDGNSLNKVFRQFKGNLSKFSIVKKLFTVRSPANTLFKFKVCLTALIFFFFSDL</sequence>